<dbReference type="AlphaFoldDB" id="A0AA43QR82"/>
<proteinExistence type="predicted"/>
<accession>A0AA43QR82</accession>
<dbReference type="EMBL" id="JAPUFD010000011">
    <property type="protein sequence ID" value="MDI1490069.1"/>
    <property type="molecule type" value="Genomic_DNA"/>
</dbReference>
<evidence type="ECO:0000313" key="2">
    <source>
        <dbReference type="Proteomes" id="UP001161017"/>
    </source>
</evidence>
<dbReference type="Proteomes" id="UP001161017">
    <property type="component" value="Unassembled WGS sequence"/>
</dbReference>
<sequence>MEFHIVFKVKLRAHGEVSPAFIQRLRVTKQYIDQVFGPSNATVRDEADVSYEQIQANGIDHTEGWDLTCRQPVFVDDSNFSYG</sequence>
<organism evidence="1 2">
    <name type="scientific">Ramalina farinacea</name>
    <dbReference type="NCBI Taxonomy" id="258253"/>
    <lineage>
        <taxon>Eukaryota</taxon>
        <taxon>Fungi</taxon>
        <taxon>Dikarya</taxon>
        <taxon>Ascomycota</taxon>
        <taxon>Pezizomycotina</taxon>
        <taxon>Lecanoromycetes</taxon>
        <taxon>OSLEUM clade</taxon>
        <taxon>Lecanoromycetidae</taxon>
        <taxon>Lecanorales</taxon>
        <taxon>Lecanorineae</taxon>
        <taxon>Ramalinaceae</taxon>
        <taxon>Ramalina</taxon>
    </lineage>
</organism>
<name>A0AA43QR82_9LECA</name>
<gene>
    <name evidence="1" type="ORF">OHK93_001269</name>
</gene>
<protein>
    <submittedName>
        <fullName evidence="1">Uncharacterized protein</fullName>
    </submittedName>
</protein>
<comment type="caution">
    <text evidence="1">The sequence shown here is derived from an EMBL/GenBank/DDBJ whole genome shotgun (WGS) entry which is preliminary data.</text>
</comment>
<keyword evidence="2" id="KW-1185">Reference proteome</keyword>
<evidence type="ECO:0000313" key="1">
    <source>
        <dbReference type="EMBL" id="MDI1490069.1"/>
    </source>
</evidence>
<feature type="non-terminal residue" evidence="1">
    <location>
        <position position="83"/>
    </location>
</feature>
<reference evidence="1" key="1">
    <citation type="journal article" date="2023" name="Genome Biol. Evol.">
        <title>First Whole Genome Sequence and Flow Cytometry Genome Size Data for the Lichen-Forming Fungus Ramalina farinacea (Ascomycota).</title>
        <authorList>
            <person name="Llewellyn T."/>
            <person name="Mian S."/>
            <person name="Hill R."/>
            <person name="Leitch I.J."/>
            <person name="Gaya E."/>
        </authorList>
    </citation>
    <scope>NUCLEOTIDE SEQUENCE</scope>
    <source>
        <strain evidence="1">LIQ254RAFAR</strain>
    </source>
</reference>